<dbReference type="RefSeq" id="WP_154806433.1">
    <property type="nucleotide sequence ID" value="NZ_BHZC01000001.1"/>
</dbReference>
<name>A0A7U9L3C5_9ACTN</name>
<evidence type="ECO:0000313" key="4">
    <source>
        <dbReference type="Proteomes" id="UP000287830"/>
    </source>
</evidence>
<evidence type="ECO:0000256" key="1">
    <source>
        <dbReference type="SAM" id="Coils"/>
    </source>
</evidence>
<gene>
    <name evidence="3" type="primary">smc_2</name>
    <name evidence="3" type="ORF">OEIGOIKO_08132</name>
</gene>
<feature type="region of interest" description="Disordered" evidence="2">
    <location>
        <begin position="201"/>
        <end position="231"/>
    </location>
</feature>
<feature type="coiled-coil region" evidence="1">
    <location>
        <begin position="86"/>
        <end position="164"/>
    </location>
</feature>
<sequence length="321" mass="34912">MNDGTRGRVTEAAARGTDQDALHALRWSLEWAAQAVARLAAEAPEDVTTEAVFLLDDAIGSVSGLAGAVPSLLRAARPGPDVESYLRERQQELTELGAQIRELRHQRDELAGARSDLDARLAELADLRAQVAEVRRLERLVEALEDVREQRDVLDARLTLLREHADGTEEAVRLGSGELLRLSEERLTRLATPVRQALERAAEAQHDLAEAESELAGAEEAATEAEQRRDQVRAERERLAQLATWAQVNHRIVESLAESAQPGSGDDALDRIAGALGTVESRLGELDAALARAVDTRDQEISASRSLVAWSDEGPATPSSR</sequence>
<evidence type="ECO:0000256" key="2">
    <source>
        <dbReference type="SAM" id="MobiDB-lite"/>
    </source>
</evidence>
<accession>A0A7U9L3C5</accession>
<dbReference type="GeneID" id="95626863"/>
<dbReference type="EMBL" id="BHZC01000001">
    <property type="protein sequence ID" value="GCD40275.1"/>
    <property type="molecule type" value="Genomic_DNA"/>
</dbReference>
<comment type="caution">
    <text evidence="3">The sequence shown here is derived from an EMBL/GenBank/DDBJ whole genome shotgun (WGS) entry which is preliminary data.</text>
</comment>
<protein>
    <submittedName>
        <fullName evidence="3">Chromosome partition protein Smc</fullName>
    </submittedName>
</protein>
<feature type="region of interest" description="Disordered" evidence="2">
    <location>
        <begin position="302"/>
        <end position="321"/>
    </location>
</feature>
<dbReference type="AlphaFoldDB" id="A0A7U9L3C5"/>
<dbReference type="Proteomes" id="UP000287830">
    <property type="component" value="Unassembled WGS sequence"/>
</dbReference>
<evidence type="ECO:0000313" key="3">
    <source>
        <dbReference type="EMBL" id="GCD40275.1"/>
    </source>
</evidence>
<proteinExistence type="predicted"/>
<organism evidence="3 4">
    <name type="scientific">Streptomyces chrestomyceticus JCM 4735</name>
    <dbReference type="NCBI Taxonomy" id="1306181"/>
    <lineage>
        <taxon>Bacteria</taxon>
        <taxon>Bacillati</taxon>
        <taxon>Actinomycetota</taxon>
        <taxon>Actinomycetes</taxon>
        <taxon>Kitasatosporales</taxon>
        <taxon>Streptomycetaceae</taxon>
        <taxon>Streptomyces</taxon>
    </lineage>
</organism>
<reference evidence="3 4" key="1">
    <citation type="submission" date="2018-11" db="EMBL/GenBank/DDBJ databases">
        <title>Whole genome sequence of Streptomyces chrestomyceticus NBRC 13444(T).</title>
        <authorList>
            <person name="Komaki H."/>
            <person name="Tamura T."/>
        </authorList>
    </citation>
    <scope>NUCLEOTIDE SEQUENCE [LARGE SCALE GENOMIC DNA]</scope>
    <source>
        <strain evidence="3 4">NBRC 13444</strain>
    </source>
</reference>
<keyword evidence="1" id="KW-0175">Coiled coil</keyword>